<feature type="domain" description="General stress protein FMN-binding split barrel" evidence="1">
    <location>
        <begin position="13"/>
        <end position="156"/>
    </location>
</feature>
<evidence type="ECO:0000313" key="3">
    <source>
        <dbReference type="Proteomes" id="UP001499910"/>
    </source>
</evidence>
<dbReference type="InterPro" id="IPR012349">
    <property type="entry name" value="Split_barrel_FMN-bd"/>
</dbReference>
<name>A0ABP9KXJ9_9RHOB</name>
<reference evidence="3" key="1">
    <citation type="journal article" date="2019" name="Int. J. Syst. Evol. Microbiol.">
        <title>The Global Catalogue of Microorganisms (GCM) 10K type strain sequencing project: providing services to taxonomists for standard genome sequencing and annotation.</title>
        <authorList>
            <consortium name="The Broad Institute Genomics Platform"/>
            <consortium name="The Broad Institute Genome Sequencing Center for Infectious Disease"/>
            <person name="Wu L."/>
            <person name="Ma J."/>
        </authorList>
    </citation>
    <scope>NUCLEOTIDE SEQUENCE [LARGE SCALE GENOMIC DNA]</scope>
    <source>
        <strain evidence="3">JCM 18015</strain>
    </source>
</reference>
<dbReference type="RefSeq" id="WP_259546970.1">
    <property type="nucleotide sequence ID" value="NZ_BAABHW010000001.1"/>
</dbReference>
<dbReference type="Pfam" id="PF16242">
    <property type="entry name" value="Pyrid_ox_like"/>
    <property type="match status" value="1"/>
</dbReference>
<keyword evidence="3" id="KW-1185">Reference proteome</keyword>
<dbReference type="InterPro" id="IPR052917">
    <property type="entry name" value="Stress-Dev_Protein"/>
</dbReference>
<dbReference type="SUPFAM" id="SSF50475">
    <property type="entry name" value="FMN-binding split barrel"/>
    <property type="match status" value="1"/>
</dbReference>
<comment type="caution">
    <text evidence="2">The sequence shown here is derived from an EMBL/GenBank/DDBJ whole genome shotgun (WGS) entry which is preliminary data.</text>
</comment>
<evidence type="ECO:0000313" key="2">
    <source>
        <dbReference type="EMBL" id="GAA5065843.1"/>
    </source>
</evidence>
<accession>A0ABP9KXJ9</accession>
<protein>
    <submittedName>
        <fullName evidence="2">Pyridoxamine 5'-phosphate oxidase family protein</fullName>
    </submittedName>
</protein>
<proteinExistence type="predicted"/>
<gene>
    <name evidence="2" type="ORF">GCM10023209_03840</name>
</gene>
<dbReference type="Gene3D" id="2.30.110.10">
    <property type="entry name" value="Electron Transport, Fmn-binding Protein, Chain A"/>
    <property type="match status" value="1"/>
</dbReference>
<dbReference type="PANTHER" id="PTHR34818">
    <property type="entry name" value="PROTEIN BLI-3"/>
    <property type="match status" value="1"/>
</dbReference>
<dbReference type="EMBL" id="BAABHW010000001">
    <property type="protein sequence ID" value="GAA5065843.1"/>
    <property type="molecule type" value="Genomic_DNA"/>
</dbReference>
<organism evidence="2 3">
    <name type="scientific">[Roseibacterium] beibuensis</name>
    <dbReference type="NCBI Taxonomy" id="1193142"/>
    <lineage>
        <taxon>Bacteria</taxon>
        <taxon>Pseudomonadati</taxon>
        <taxon>Pseudomonadota</taxon>
        <taxon>Alphaproteobacteria</taxon>
        <taxon>Rhodobacterales</taxon>
        <taxon>Roseobacteraceae</taxon>
        <taxon>Roseicyclus</taxon>
    </lineage>
</organism>
<sequence>MTDHTPTEKLRRALFDTLGDERTGMLGLEGARDHMQPMTHVFDPDKQVLWFISGHDTDLVRQIKGAPRTAHFTVTAGDRSLYACISGLIAQTNDREKLEEVWSPMAAMWFDGGIDDPNVALLCMPLDEAAVWTVEAGALRFGLEMVRGAAGDHDPDVGDHGVLEFRHAA</sequence>
<dbReference type="Proteomes" id="UP001499910">
    <property type="component" value="Unassembled WGS sequence"/>
</dbReference>
<evidence type="ECO:0000259" key="1">
    <source>
        <dbReference type="Pfam" id="PF16242"/>
    </source>
</evidence>
<dbReference type="InterPro" id="IPR038725">
    <property type="entry name" value="YdaG_split_barrel_FMN-bd"/>
</dbReference>
<dbReference type="PANTHER" id="PTHR34818:SF1">
    <property type="entry name" value="PROTEIN BLI-3"/>
    <property type="match status" value="1"/>
</dbReference>